<dbReference type="PROSITE" id="PS50192">
    <property type="entry name" value="T_SNARE"/>
    <property type="match status" value="1"/>
</dbReference>
<dbReference type="InterPro" id="IPR000727">
    <property type="entry name" value="T_SNARE_dom"/>
</dbReference>
<dbReference type="Pfam" id="PF14523">
    <property type="entry name" value="Syntaxin_2"/>
    <property type="match status" value="1"/>
</dbReference>
<dbReference type="Gene3D" id="1.20.5.110">
    <property type="match status" value="1"/>
</dbReference>
<evidence type="ECO:0000256" key="1">
    <source>
        <dbReference type="ARBA" id="ARBA00009063"/>
    </source>
</evidence>
<dbReference type="EMBL" id="CAJNOG010000021">
    <property type="protein sequence ID" value="CAF0775822.1"/>
    <property type="molecule type" value="Genomic_DNA"/>
</dbReference>
<protein>
    <recommendedName>
        <fullName evidence="3">t-SNARE coiled-coil homology domain-containing protein</fullName>
    </recommendedName>
</protein>
<evidence type="ECO:0000313" key="6">
    <source>
        <dbReference type="Proteomes" id="UP000663845"/>
    </source>
</evidence>
<sequence length="260" mass="29781">MRSYQAEPYTHFHELVDTWTKHAQAIETQVKNLNEKARIIGTTSDTPEIRTRLDDDERRLHVLASETKTILKELADVMTKRKNELSRSDLDMVTKVKTAMFTALKKYEDVITNVSKKRQQFKNPSTDTLVDFGDGNLTDDDIQQRLQLQQQMKMNNTLLISQNEEQFTIEEQVQTVQSDIIEINHIMRDIGAIVSEQSPIIANIEQNVTAANDHIIAGNGQLTSASRHQRKYRKKLCWLLAIFLIIAIIVAVIIILKVAL</sequence>
<dbReference type="PANTHER" id="PTHR19957">
    <property type="entry name" value="SYNTAXIN"/>
    <property type="match status" value="1"/>
</dbReference>
<dbReference type="Pfam" id="PF05739">
    <property type="entry name" value="SNARE"/>
    <property type="match status" value="1"/>
</dbReference>
<reference evidence="4" key="1">
    <citation type="submission" date="2021-02" db="EMBL/GenBank/DDBJ databases">
        <authorList>
            <person name="Nowell W R."/>
        </authorList>
    </citation>
    <scope>NUCLEOTIDE SEQUENCE</scope>
</reference>
<dbReference type="Gene3D" id="1.20.58.70">
    <property type="match status" value="1"/>
</dbReference>
<name>A0A813R4N2_9BILA</name>
<proteinExistence type="inferred from homology"/>
<dbReference type="AlphaFoldDB" id="A0A813R4N2"/>
<dbReference type="InterPro" id="IPR045242">
    <property type="entry name" value="Syntaxin"/>
</dbReference>
<comment type="similarity">
    <text evidence="1">Belongs to the syntaxin family.</text>
</comment>
<dbReference type="SMART" id="SM00397">
    <property type="entry name" value="t_SNARE"/>
    <property type="match status" value="1"/>
</dbReference>
<accession>A0A813R4N2</accession>
<organism evidence="4 6">
    <name type="scientific">Adineta steineri</name>
    <dbReference type="NCBI Taxonomy" id="433720"/>
    <lineage>
        <taxon>Eukaryota</taxon>
        <taxon>Metazoa</taxon>
        <taxon>Spiralia</taxon>
        <taxon>Gnathifera</taxon>
        <taxon>Rotifera</taxon>
        <taxon>Eurotatoria</taxon>
        <taxon>Bdelloidea</taxon>
        <taxon>Adinetida</taxon>
        <taxon>Adinetidae</taxon>
        <taxon>Adineta</taxon>
    </lineage>
</organism>
<keyword evidence="2" id="KW-0472">Membrane</keyword>
<dbReference type="GO" id="GO:0000149">
    <property type="term" value="F:SNARE binding"/>
    <property type="evidence" value="ECO:0007669"/>
    <property type="project" value="TreeGrafter"/>
</dbReference>
<feature type="transmembrane region" description="Helical" evidence="2">
    <location>
        <begin position="236"/>
        <end position="256"/>
    </location>
</feature>
<evidence type="ECO:0000259" key="3">
    <source>
        <dbReference type="PROSITE" id="PS50192"/>
    </source>
</evidence>
<keyword evidence="2" id="KW-1133">Transmembrane helix</keyword>
<dbReference type="EMBL" id="CAJOAZ010000262">
    <property type="protein sequence ID" value="CAF3595369.1"/>
    <property type="molecule type" value="Genomic_DNA"/>
</dbReference>
<dbReference type="GO" id="GO:0006906">
    <property type="term" value="P:vesicle fusion"/>
    <property type="evidence" value="ECO:0007669"/>
    <property type="project" value="TreeGrafter"/>
</dbReference>
<dbReference type="SUPFAM" id="SSF47661">
    <property type="entry name" value="t-snare proteins"/>
    <property type="match status" value="1"/>
</dbReference>
<dbReference type="InterPro" id="IPR006011">
    <property type="entry name" value="Syntaxin_N"/>
</dbReference>
<dbReference type="GO" id="GO:0005484">
    <property type="term" value="F:SNAP receptor activity"/>
    <property type="evidence" value="ECO:0007669"/>
    <property type="project" value="TreeGrafter"/>
</dbReference>
<dbReference type="GO" id="GO:0012505">
    <property type="term" value="C:endomembrane system"/>
    <property type="evidence" value="ECO:0007669"/>
    <property type="project" value="TreeGrafter"/>
</dbReference>
<evidence type="ECO:0000313" key="5">
    <source>
        <dbReference type="EMBL" id="CAF3595369.1"/>
    </source>
</evidence>
<dbReference type="GO" id="GO:0048278">
    <property type="term" value="P:vesicle docking"/>
    <property type="evidence" value="ECO:0007669"/>
    <property type="project" value="TreeGrafter"/>
</dbReference>
<dbReference type="Proteomes" id="UP000663844">
    <property type="component" value="Unassembled WGS sequence"/>
</dbReference>
<keyword evidence="2" id="KW-0812">Transmembrane</keyword>
<feature type="domain" description="T-SNARE coiled-coil homology" evidence="3">
    <location>
        <begin position="171"/>
        <end position="225"/>
    </location>
</feature>
<evidence type="ECO:0000256" key="2">
    <source>
        <dbReference type="SAM" id="Phobius"/>
    </source>
</evidence>
<comment type="caution">
    <text evidence="4">The sequence shown here is derived from an EMBL/GenBank/DDBJ whole genome shotgun (WGS) entry which is preliminary data.</text>
</comment>
<dbReference type="GO" id="GO:0006886">
    <property type="term" value="P:intracellular protein transport"/>
    <property type="evidence" value="ECO:0007669"/>
    <property type="project" value="TreeGrafter"/>
</dbReference>
<dbReference type="InterPro" id="IPR010989">
    <property type="entry name" value="SNARE"/>
</dbReference>
<dbReference type="Proteomes" id="UP000663845">
    <property type="component" value="Unassembled WGS sequence"/>
</dbReference>
<evidence type="ECO:0000313" key="4">
    <source>
        <dbReference type="EMBL" id="CAF0775822.1"/>
    </source>
</evidence>
<gene>
    <name evidence="4" type="ORF">JYZ213_LOCUS3884</name>
    <name evidence="5" type="ORF">OXD698_LOCUS6132</name>
</gene>
<dbReference type="GO" id="GO:0031201">
    <property type="term" value="C:SNARE complex"/>
    <property type="evidence" value="ECO:0007669"/>
    <property type="project" value="TreeGrafter"/>
</dbReference>